<sequence length="521" mass="53998">MPDMSAQRIIIVGAGIGGLAAAMRLAAEGCDVTVLESQDSPGGKLRTLPSAAGPVDTGPTVLTLRGVFEALFAEAGQSLSDHATLTAEPVLARHFWPDGTTLDLFTDEEASAAAIDGFAGATAARQFRAFAARARRLFDRFEGPILRAPRPSLGAVGMAVARDPAILRDMVPHRALGPMLDGAFDDPRLAQLFARYSTYVGGTPQHSPALLALIWEAEAAGVWRVEGGMHRLAHAMHDAAIAASARFAFGTGAAEIEVANGRAVAVRDVHGTRHPADAVLFAGDPRALGEGLLGRGVVGAVPSRATAPRSLSAVVHAFAATPSGPDLHHHNVFFGADRATEFTPLARGRAPVDPTVYICAQDRGTGRSPPWLERFETIVNAAPLASLQGETPCHTETTALLKTRGLMLDPPPRAVTRTDPRGFATLFPGSLGALYGRSPEGTMAAFARPTAQSRIAGLFLAGGATHPGAGVPMAALSGRHAAETILNVRTSISRCLRTGIAGGMSTGSATTRPAASRSSGS</sequence>
<feature type="domain" description="Amine oxidase" evidence="4">
    <location>
        <begin position="16"/>
        <end position="351"/>
    </location>
</feature>
<feature type="compositionally biased region" description="Low complexity" evidence="3">
    <location>
        <begin position="506"/>
        <end position="521"/>
    </location>
</feature>
<dbReference type="InterPro" id="IPR054841">
    <property type="entry name" value="carotdesatCrtD"/>
</dbReference>
<dbReference type="Pfam" id="PF01593">
    <property type="entry name" value="Amino_oxidase"/>
    <property type="match status" value="1"/>
</dbReference>
<evidence type="ECO:0000256" key="2">
    <source>
        <dbReference type="ARBA" id="ARBA00023002"/>
    </source>
</evidence>
<comment type="caution">
    <text evidence="5">The sequence shown here is derived from an EMBL/GenBank/DDBJ whole genome shotgun (WGS) entry which is preliminary data.</text>
</comment>
<dbReference type="PRINTS" id="PR00945">
    <property type="entry name" value="HGRDTASE"/>
</dbReference>
<dbReference type="GO" id="GO:0016491">
    <property type="term" value="F:oxidoreductase activity"/>
    <property type="evidence" value="ECO:0007669"/>
    <property type="project" value="UniProtKB-KW"/>
</dbReference>
<dbReference type="Proteomes" id="UP000295701">
    <property type="component" value="Unassembled WGS sequence"/>
</dbReference>
<accession>A0A4R6AEE8</accession>
<keyword evidence="6" id="KW-1185">Reference proteome</keyword>
<dbReference type="InterPro" id="IPR036188">
    <property type="entry name" value="FAD/NAD-bd_sf"/>
</dbReference>
<keyword evidence="2" id="KW-0560">Oxidoreductase</keyword>
<proteinExistence type="inferred from homology"/>
<dbReference type="EMBL" id="SNAA01000004">
    <property type="protein sequence ID" value="TDL81505.1"/>
    <property type="molecule type" value="Genomic_DNA"/>
</dbReference>
<dbReference type="InterPro" id="IPR002937">
    <property type="entry name" value="Amino_oxidase"/>
</dbReference>
<organism evidence="5 6">
    <name type="scientific">Palleronia sediminis</name>
    <dbReference type="NCBI Taxonomy" id="2547833"/>
    <lineage>
        <taxon>Bacteria</taxon>
        <taxon>Pseudomonadati</taxon>
        <taxon>Pseudomonadota</taxon>
        <taxon>Alphaproteobacteria</taxon>
        <taxon>Rhodobacterales</taxon>
        <taxon>Roseobacteraceae</taxon>
        <taxon>Palleronia</taxon>
    </lineage>
</organism>
<evidence type="ECO:0000256" key="3">
    <source>
        <dbReference type="SAM" id="MobiDB-lite"/>
    </source>
</evidence>
<dbReference type="OrthoDB" id="9774675at2"/>
<evidence type="ECO:0000313" key="5">
    <source>
        <dbReference type="EMBL" id="TDL81505.1"/>
    </source>
</evidence>
<dbReference type="AlphaFoldDB" id="A0A4R6AEE8"/>
<gene>
    <name evidence="5" type="ORF">E2L08_05140</name>
</gene>
<protein>
    <submittedName>
        <fullName evidence="5">FAD-dependent oxidoreductase</fullName>
    </submittedName>
</protein>
<reference evidence="5 6" key="1">
    <citation type="submission" date="2019-03" db="EMBL/GenBank/DDBJ databases">
        <title>Primorskyibacter sp. SS33 isolated from sediments.</title>
        <authorList>
            <person name="Xunke S."/>
        </authorList>
    </citation>
    <scope>NUCLEOTIDE SEQUENCE [LARGE SCALE GENOMIC DNA]</scope>
    <source>
        <strain evidence="5 6">SS33</strain>
    </source>
</reference>
<dbReference type="PANTHER" id="PTHR43734:SF7">
    <property type="entry name" value="4,4'-DIAPONEUROSPORENE OXYGENASE"/>
    <property type="match status" value="1"/>
</dbReference>
<evidence type="ECO:0000256" key="1">
    <source>
        <dbReference type="ARBA" id="ARBA00006046"/>
    </source>
</evidence>
<dbReference type="NCBIfam" id="NF045637">
    <property type="entry name" value="carotdesatCrtDProt"/>
    <property type="match status" value="1"/>
</dbReference>
<evidence type="ECO:0000313" key="6">
    <source>
        <dbReference type="Proteomes" id="UP000295701"/>
    </source>
</evidence>
<dbReference type="SUPFAM" id="SSF51905">
    <property type="entry name" value="FAD/NAD(P)-binding domain"/>
    <property type="match status" value="1"/>
</dbReference>
<evidence type="ECO:0000259" key="4">
    <source>
        <dbReference type="Pfam" id="PF01593"/>
    </source>
</evidence>
<name>A0A4R6AEE8_9RHOB</name>
<dbReference type="Gene3D" id="3.50.50.60">
    <property type="entry name" value="FAD/NAD(P)-binding domain"/>
    <property type="match status" value="2"/>
</dbReference>
<comment type="similarity">
    <text evidence="1">Belongs to the carotenoid/retinoid oxidoreductase family.</text>
</comment>
<feature type="region of interest" description="Disordered" evidence="3">
    <location>
        <begin position="502"/>
        <end position="521"/>
    </location>
</feature>
<dbReference type="PANTHER" id="PTHR43734">
    <property type="entry name" value="PHYTOENE DESATURASE"/>
    <property type="match status" value="1"/>
</dbReference>